<feature type="domain" description="tRNA(Ile)-lysidine/2-thiocytidine synthase N-terminal" evidence="2">
    <location>
        <begin position="55"/>
        <end position="225"/>
    </location>
</feature>
<evidence type="ECO:0000256" key="1">
    <source>
        <dbReference type="ARBA" id="ARBA00022679"/>
    </source>
</evidence>
<dbReference type="Gene3D" id="3.40.50.620">
    <property type="entry name" value="HUPs"/>
    <property type="match status" value="1"/>
</dbReference>
<sequence>MLCRICKDRGKRNKAVIFLRHHRLALCEKHFLEWFEKQVEKTIKKFRMFTRKETVLVAVSGGKDSLSLWKVLIALGYKTLGLHINLGIERWNYSKTSEEICREFAEKNGAELVVFSLKERFGFSIEEIAREARRKDVCSVCGTFKRYVMNLVAKERGINVIATGHNLDDEAALLLSNTMRWEIGYLGRQSPVLPEEAGFPKKVKPFAFQTEKETVSYAILNGIRFMETGCPNAKESTSKTFKRALAMIEHEMPGTKLRFYKEFLKKARPLFEKELKKELELRRCTECGMPTTQEICSVCSILKRVRENAKSRDN</sequence>
<dbReference type="Proteomes" id="UP001157911">
    <property type="component" value="Unassembled WGS sequence"/>
</dbReference>
<dbReference type="PIRSF" id="PIRSF004976">
    <property type="entry name" value="ATPase_YdaO"/>
    <property type="match status" value="1"/>
</dbReference>
<reference evidence="4 5" key="1">
    <citation type="submission" date="2017-05" db="EMBL/GenBank/DDBJ databases">
        <authorList>
            <person name="Varghese N."/>
            <person name="Submissions S."/>
        </authorList>
    </citation>
    <scope>NUCLEOTIDE SEQUENCE [LARGE SCALE GENOMIC DNA]</scope>
    <source>
        <strain evidence="4 5">DSM 15522</strain>
    </source>
</reference>
<keyword evidence="5" id="KW-1185">Reference proteome</keyword>
<name>A0ABY1NSG6_9BACT</name>
<feature type="domain" description="2-thiouridine synthetase TtuA-like N-terminal LIM" evidence="3">
    <location>
        <begin position="3"/>
        <end position="32"/>
    </location>
</feature>
<dbReference type="RefSeq" id="WP_283400937.1">
    <property type="nucleotide sequence ID" value="NZ_FXUB01000005.1"/>
</dbReference>
<evidence type="ECO:0000313" key="4">
    <source>
        <dbReference type="EMBL" id="SMP16745.1"/>
    </source>
</evidence>
<comment type="caution">
    <text evidence="4">The sequence shown here is derived from an EMBL/GenBank/DDBJ whole genome shotgun (WGS) entry which is preliminary data.</text>
</comment>
<keyword evidence="1" id="KW-0808">Transferase</keyword>
<protein>
    <submittedName>
        <fullName evidence="4">TIGR00269 family protein</fullName>
    </submittedName>
</protein>
<dbReference type="InterPro" id="IPR000541">
    <property type="entry name" value="Ncs6/Tuc1/Ctu1"/>
</dbReference>
<organism evidence="4 5">
    <name type="scientific">Desulfurobacterium pacificum</name>
    <dbReference type="NCBI Taxonomy" id="240166"/>
    <lineage>
        <taxon>Bacteria</taxon>
        <taxon>Pseudomonadati</taxon>
        <taxon>Aquificota</taxon>
        <taxon>Aquificia</taxon>
        <taxon>Desulfurobacteriales</taxon>
        <taxon>Desulfurobacteriaceae</taxon>
        <taxon>Desulfurobacterium</taxon>
    </lineage>
</organism>
<dbReference type="NCBIfam" id="TIGR00269">
    <property type="entry name" value="TIGR00269 family protein"/>
    <property type="match status" value="1"/>
</dbReference>
<dbReference type="PANTHER" id="PTHR11807">
    <property type="entry name" value="ATPASES OF THE PP SUPERFAMILY-RELATED"/>
    <property type="match status" value="1"/>
</dbReference>
<dbReference type="Pfam" id="PF22082">
    <property type="entry name" value="TtuA_LIM_N"/>
    <property type="match status" value="1"/>
</dbReference>
<accession>A0ABY1NSG6</accession>
<dbReference type="PANTHER" id="PTHR11807:SF27">
    <property type="entry name" value="TRNA-5-METHYLURIDINE(54) 2-SULFURTRANSFERASE"/>
    <property type="match status" value="1"/>
</dbReference>
<evidence type="ECO:0000313" key="5">
    <source>
        <dbReference type="Proteomes" id="UP001157911"/>
    </source>
</evidence>
<dbReference type="Pfam" id="PF01171">
    <property type="entry name" value="ATP_bind_3"/>
    <property type="match status" value="1"/>
</dbReference>
<evidence type="ECO:0000259" key="2">
    <source>
        <dbReference type="Pfam" id="PF01171"/>
    </source>
</evidence>
<dbReference type="InterPro" id="IPR011063">
    <property type="entry name" value="TilS/TtcA_N"/>
</dbReference>
<evidence type="ECO:0000259" key="3">
    <source>
        <dbReference type="Pfam" id="PF22082"/>
    </source>
</evidence>
<dbReference type="EMBL" id="FXUB01000005">
    <property type="protein sequence ID" value="SMP16745.1"/>
    <property type="molecule type" value="Genomic_DNA"/>
</dbReference>
<gene>
    <name evidence="4" type="ORF">SAMN06265339_1490</name>
</gene>
<dbReference type="SUPFAM" id="SSF52402">
    <property type="entry name" value="Adenine nucleotide alpha hydrolases-like"/>
    <property type="match status" value="1"/>
</dbReference>
<proteinExistence type="predicted"/>
<dbReference type="InterPro" id="IPR035107">
    <property type="entry name" value="tRNA_thiolation_TtcA_Ctu1"/>
</dbReference>
<dbReference type="InterPro" id="IPR014729">
    <property type="entry name" value="Rossmann-like_a/b/a_fold"/>
</dbReference>
<dbReference type="InterPro" id="IPR054306">
    <property type="entry name" value="TtuA-like_LIM_N"/>
</dbReference>